<evidence type="ECO:0000256" key="2">
    <source>
        <dbReference type="ARBA" id="ARBA00022679"/>
    </source>
</evidence>
<keyword evidence="2" id="KW-0808">Transferase</keyword>
<keyword evidence="1" id="KW-0489">Methyltransferase</keyword>
<dbReference type="SUPFAM" id="SSF53335">
    <property type="entry name" value="S-adenosyl-L-methionine-dependent methyltransferases"/>
    <property type="match status" value="1"/>
</dbReference>
<keyword evidence="3" id="KW-0949">S-adenosyl-L-methionine</keyword>
<dbReference type="GO" id="GO:0008171">
    <property type="term" value="F:O-methyltransferase activity"/>
    <property type="evidence" value="ECO:0007669"/>
    <property type="project" value="InterPro"/>
</dbReference>
<dbReference type="InterPro" id="IPR036388">
    <property type="entry name" value="WH-like_DNA-bd_sf"/>
</dbReference>
<dbReference type="GO" id="GO:0032259">
    <property type="term" value="P:methylation"/>
    <property type="evidence" value="ECO:0007669"/>
    <property type="project" value="UniProtKB-KW"/>
</dbReference>
<dbReference type="CDD" id="cd02440">
    <property type="entry name" value="AdoMet_MTases"/>
    <property type="match status" value="1"/>
</dbReference>
<feature type="domain" description="O-methyltransferase C-terminal" evidence="5">
    <location>
        <begin position="111"/>
        <end position="319"/>
    </location>
</feature>
<dbReference type="PANTHER" id="PTHR43712:SF2">
    <property type="entry name" value="O-METHYLTRANSFERASE CICE"/>
    <property type="match status" value="1"/>
</dbReference>
<dbReference type="Pfam" id="PF08100">
    <property type="entry name" value="Dimerisation"/>
    <property type="match status" value="1"/>
</dbReference>
<dbReference type="Gene3D" id="1.10.10.10">
    <property type="entry name" value="Winged helix-like DNA-binding domain superfamily/Winged helix DNA-binding domain"/>
    <property type="match status" value="1"/>
</dbReference>
<evidence type="ECO:0000313" key="7">
    <source>
        <dbReference type="EMBL" id="ABK58689.1"/>
    </source>
</evidence>
<dbReference type="InterPro" id="IPR012967">
    <property type="entry name" value="COMT_dimerisation"/>
</dbReference>
<dbReference type="SUPFAM" id="SSF46785">
    <property type="entry name" value="Winged helix' DNA-binding domain"/>
    <property type="match status" value="1"/>
</dbReference>
<dbReference type="InterPro" id="IPR036390">
    <property type="entry name" value="WH_DNA-bd_sf"/>
</dbReference>
<reference evidence="7" key="1">
    <citation type="submission" date="2006-11" db="EMBL/GenBank/DDBJ databases">
        <title>Pradimicin biosynthetic gene cluster.</title>
        <authorList>
            <person name="Kim B.S."/>
            <person name="Kim B.C."/>
            <person name="Lee J.-M."/>
        </authorList>
    </citation>
    <scope>NUCLEOTIDE SEQUENCE</scope>
    <source>
        <strain evidence="7">P157-2</strain>
    </source>
</reference>
<evidence type="ECO:0000256" key="4">
    <source>
        <dbReference type="PIRSR" id="PIRSR005739-1"/>
    </source>
</evidence>
<name>A0SZW0_9ACTN</name>
<protein>
    <submittedName>
        <fullName evidence="7">PdmT</fullName>
    </submittedName>
</protein>
<dbReference type="AlphaFoldDB" id="A0SZW0"/>
<dbReference type="PANTHER" id="PTHR43712">
    <property type="entry name" value="PUTATIVE (AFU_ORTHOLOGUE AFUA_4G14580)-RELATED"/>
    <property type="match status" value="1"/>
</dbReference>
<dbReference type="GO" id="GO:0046983">
    <property type="term" value="F:protein dimerization activity"/>
    <property type="evidence" value="ECO:0007669"/>
    <property type="project" value="InterPro"/>
</dbReference>
<proteinExistence type="predicted"/>
<feature type="domain" description="O-methyltransferase dimerisation" evidence="6">
    <location>
        <begin position="20"/>
        <end position="89"/>
    </location>
</feature>
<evidence type="ECO:0000259" key="5">
    <source>
        <dbReference type="Pfam" id="PF00891"/>
    </source>
</evidence>
<dbReference type="SMR" id="A0SZW0"/>
<evidence type="ECO:0000259" key="6">
    <source>
        <dbReference type="Pfam" id="PF08100"/>
    </source>
</evidence>
<dbReference type="PIRSF" id="PIRSF005739">
    <property type="entry name" value="O-mtase"/>
    <property type="match status" value="1"/>
</dbReference>
<dbReference type="InterPro" id="IPR029063">
    <property type="entry name" value="SAM-dependent_MTases_sf"/>
</dbReference>
<dbReference type="PROSITE" id="PS51683">
    <property type="entry name" value="SAM_OMT_II"/>
    <property type="match status" value="1"/>
</dbReference>
<gene>
    <name evidence="7" type="primary">pdmT</name>
</gene>
<organism evidence="7">
    <name type="scientific">Actinomadura hibisca</name>
    <dbReference type="NCBI Taxonomy" id="68565"/>
    <lineage>
        <taxon>Bacteria</taxon>
        <taxon>Bacillati</taxon>
        <taxon>Actinomycetota</taxon>
        <taxon>Actinomycetes</taxon>
        <taxon>Streptosporangiales</taxon>
        <taxon>Thermomonosporaceae</taxon>
        <taxon>Actinomadura</taxon>
    </lineage>
</organism>
<sequence length="339" mass="37107">MTVTGTPENAHDVLRMGIAYFRSKVLLSAVELGLFTRLAKGPATGPQLRGELGLHPRAARDFLDALVSLGLLRRENGVYDNTAVADTYLDAAKPTYTGGFLTMLDHQFAQWGDLTRLLREGGRAYPVDDELDQHDEMHADPARLRRFMSAMDGINQFSGAALADAYDWSAHASFVDLGGARGNLAAELRKAHPHLAAGVMDLPAVQTVFDEHMESLGLTGQVAFTGGDFFNDPLPAAEVLIFGHVLHDWSPELRAALVRRAYEALPSGGELLVYDVMIDDERRTHDFSLLTSLHMMLVSPGGGEYTARDCREWMTAAGFGVTRTVPLTDIDTLVIARKR</sequence>
<dbReference type="Gene3D" id="3.40.50.150">
    <property type="entry name" value="Vaccinia Virus protein VP39"/>
    <property type="match status" value="1"/>
</dbReference>
<dbReference type="InterPro" id="IPR001077">
    <property type="entry name" value="COMT_C"/>
</dbReference>
<dbReference type="Pfam" id="PF00891">
    <property type="entry name" value="Methyltransf_2"/>
    <property type="match status" value="1"/>
</dbReference>
<evidence type="ECO:0000256" key="3">
    <source>
        <dbReference type="ARBA" id="ARBA00022691"/>
    </source>
</evidence>
<feature type="active site" description="Proton acceptor" evidence="4">
    <location>
        <position position="247"/>
    </location>
</feature>
<evidence type="ECO:0000256" key="1">
    <source>
        <dbReference type="ARBA" id="ARBA00022603"/>
    </source>
</evidence>
<dbReference type="InterPro" id="IPR016461">
    <property type="entry name" value="COMT-like"/>
</dbReference>
<dbReference type="EMBL" id="EF151801">
    <property type="protein sequence ID" value="ABK58689.1"/>
    <property type="molecule type" value="Genomic_DNA"/>
</dbReference>
<accession>A0SZW0</accession>